<dbReference type="SUPFAM" id="SSF143990">
    <property type="entry name" value="YbiA-like"/>
    <property type="match status" value="1"/>
</dbReference>
<dbReference type="CDD" id="cd15457">
    <property type="entry name" value="NADAR"/>
    <property type="match status" value="1"/>
</dbReference>
<accession>A0A6C0JXK2</accession>
<proteinExistence type="predicted"/>
<protein>
    <submittedName>
        <fullName evidence="1">Uncharacterized protein</fullName>
    </submittedName>
</protein>
<dbReference type="AlphaFoldDB" id="A0A6C0JXK2"/>
<evidence type="ECO:0000313" key="1">
    <source>
        <dbReference type="EMBL" id="QHU10502.1"/>
    </source>
</evidence>
<dbReference type="InterPro" id="IPR012816">
    <property type="entry name" value="NADAR"/>
</dbReference>
<sequence>MSDKKILEESVVNFFSGKKEYRSLSNFWENDIVLTINDTERTYESGEHCFHGEKYFRIGELCKDEKRRQVLISHGIKFIKPSVYINCAEAKKMGGKKGLSLTMEELALWDNISRVVQKEICDYKFRLYQEVRNDLLKSGNKLLIHPAMRCSEEKLETRIWEGKGVIRDGKVSVIGGNALGNLWTKLRINAVL</sequence>
<dbReference type="EMBL" id="MN740769">
    <property type="protein sequence ID" value="QHU10502.1"/>
    <property type="molecule type" value="Genomic_DNA"/>
</dbReference>
<dbReference type="InterPro" id="IPR037238">
    <property type="entry name" value="YbiA-like_sf"/>
</dbReference>
<dbReference type="Gene3D" id="1.10.357.40">
    <property type="entry name" value="YbiA-like"/>
    <property type="match status" value="1"/>
</dbReference>
<organism evidence="1">
    <name type="scientific">viral metagenome</name>
    <dbReference type="NCBI Taxonomy" id="1070528"/>
    <lineage>
        <taxon>unclassified sequences</taxon>
        <taxon>metagenomes</taxon>
        <taxon>organismal metagenomes</taxon>
    </lineage>
</organism>
<reference evidence="1" key="1">
    <citation type="journal article" date="2020" name="Nature">
        <title>Giant virus diversity and host interactions through global metagenomics.</title>
        <authorList>
            <person name="Schulz F."/>
            <person name="Roux S."/>
            <person name="Paez-Espino D."/>
            <person name="Jungbluth S."/>
            <person name="Walsh D.A."/>
            <person name="Denef V.J."/>
            <person name="McMahon K.D."/>
            <person name="Konstantinidis K.T."/>
            <person name="Eloe-Fadrosh E.A."/>
            <person name="Kyrpides N.C."/>
            <person name="Woyke T."/>
        </authorList>
    </citation>
    <scope>NUCLEOTIDE SEQUENCE</scope>
    <source>
        <strain evidence="1">GVMAG-S-1101165-83</strain>
    </source>
</reference>
<name>A0A6C0JXK2_9ZZZZ</name>